<evidence type="ECO:0000256" key="1">
    <source>
        <dbReference type="ARBA" id="ARBA00001946"/>
    </source>
</evidence>
<dbReference type="HAMAP" id="MF_00719">
    <property type="entry name" value="CobS"/>
    <property type="match status" value="1"/>
</dbReference>
<evidence type="ECO:0000313" key="21">
    <source>
        <dbReference type="Proteomes" id="UP001268256"/>
    </source>
</evidence>
<comment type="cofactor">
    <cofactor evidence="1 19">
        <name>Mg(2+)</name>
        <dbReference type="ChEBI" id="CHEBI:18420"/>
    </cofactor>
</comment>
<evidence type="ECO:0000256" key="6">
    <source>
        <dbReference type="ARBA" id="ARBA00015850"/>
    </source>
</evidence>
<evidence type="ECO:0000256" key="14">
    <source>
        <dbReference type="ARBA" id="ARBA00025228"/>
    </source>
</evidence>
<dbReference type="EMBL" id="JAVMIP010000021">
    <property type="protein sequence ID" value="MDS3862059.1"/>
    <property type="molecule type" value="Genomic_DNA"/>
</dbReference>
<feature type="transmembrane region" description="Helical" evidence="19">
    <location>
        <begin position="108"/>
        <end position="128"/>
    </location>
</feature>
<keyword evidence="11 19" id="KW-0460">Magnesium</keyword>
<dbReference type="Pfam" id="PF02654">
    <property type="entry name" value="CobS"/>
    <property type="match status" value="1"/>
</dbReference>
<evidence type="ECO:0000256" key="15">
    <source>
        <dbReference type="ARBA" id="ARBA00032605"/>
    </source>
</evidence>
<keyword evidence="12 19" id="KW-1133">Transmembrane helix</keyword>
<dbReference type="PANTHER" id="PTHR34148:SF1">
    <property type="entry name" value="ADENOSYLCOBINAMIDE-GDP RIBAZOLETRANSFERASE"/>
    <property type="match status" value="1"/>
</dbReference>
<keyword evidence="10 19" id="KW-0812">Transmembrane</keyword>
<evidence type="ECO:0000256" key="5">
    <source>
        <dbReference type="ARBA" id="ARBA00013200"/>
    </source>
</evidence>
<proteinExistence type="inferred from homology"/>
<evidence type="ECO:0000256" key="9">
    <source>
        <dbReference type="ARBA" id="ARBA00022679"/>
    </source>
</evidence>
<comment type="subcellular location">
    <subcellularLocation>
        <location evidence="2 19">Cell membrane</location>
        <topology evidence="2 19">Multi-pass membrane protein</topology>
    </subcellularLocation>
</comment>
<dbReference type="GO" id="GO:0051073">
    <property type="term" value="F:adenosylcobinamide-GDP ribazoletransferase activity"/>
    <property type="evidence" value="ECO:0007669"/>
    <property type="project" value="UniProtKB-UniRule"/>
</dbReference>
<evidence type="ECO:0000313" key="20">
    <source>
        <dbReference type="EMBL" id="MDS3862059.1"/>
    </source>
</evidence>
<feature type="transmembrane region" description="Helical" evidence="19">
    <location>
        <begin position="198"/>
        <end position="220"/>
    </location>
</feature>
<dbReference type="NCBIfam" id="TIGR00317">
    <property type="entry name" value="cobS"/>
    <property type="match status" value="1"/>
</dbReference>
<gene>
    <name evidence="19 20" type="primary">cobS</name>
    <name evidence="20" type="ORF">RIF25_14750</name>
</gene>
<dbReference type="AlphaFoldDB" id="A0AAE4FVH1"/>
<accession>A0AAE4FVH1</accession>
<evidence type="ECO:0000256" key="2">
    <source>
        <dbReference type="ARBA" id="ARBA00004651"/>
    </source>
</evidence>
<dbReference type="PANTHER" id="PTHR34148">
    <property type="entry name" value="ADENOSYLCOBINAMIDE-GDP RIBAZOLETRANSFERASE"/>
    <property type="match status" value="1"/>
</dbReference>
<dbReference type="GO" id="GO:0005886">
    <property type="term" value="C:plasma membrane"/>
    <property type="evidence" value="ECO:0007669"/>
    <property type="project" value="UniProtKB-SubCell"/>
</dbReference>
<keyword evidence="9 19" id="KW-0808">Transferase</keyword>
<evidence type="ECO:0000256" key="13">
    <source>
        <dbReference type="ARBA" id="ARBA00023136"/>
    </source>
</evidence>
<dbReference type="GO" id="GO:0009236">
    <property type="term" value="P:cobalamin biosynthetic process"/>
    <property type="evidence" value="ECO:0007669"/>
    <property type="project" value="UniProtKB-UniRule"/>
</dbReference>
<evidence type="ECO:0000256" key="12">
    <source>
        <dbReference type="ARBA" id="ARBA00022989"/>
    </source>
</evidence>
<evidence type="ECO:0000256" key="8">
    <source>
        <dbReference type="ARBA" id="ARBA00022573"/>
    </source>
</evidence>
<dbReference type="RefSeq" id="WP_322879276.1">
    <property type="nucleotide sequence ID" value="NZ_JAVMIP010000021.1"/>
</dbReference>
<dbReference type="GO" id="GO:0008818">
    <property type="term" value="F:cobalamin 5'-phosphate synthase activity"/>
    <property type="evidence" value="ECO:0007669"/>
    <property type="project" value="UniProtKB-UniRule"/>
</dbReference>
<dbReference type="InterPro" id="IPR003805">
    <property type="entry name" value="CobS"/>
</dbReference>
<keyword evidence="7 19" id="KW-1003">Cell membrane</keyword>
<keyword evidence="8 19" id="KW-0169">Cobalamin biosynthesis</keyword>
<sequence>MGHLWRQWLGAIVFYTTLPLPRSWAIELAGIARWCPWVGLGLGLLLAAINWGLAGLGFTDHLRAVAVVGAWVWFTGGLHLDGAMDTADGLAVLDPSQRLVVMADSRTGAFGVMAAILILGLKVTALAVLAAPGFWALGLVMAWGRWGQVWAIACYPYLKAEGKGAFHKTTCQFPQDFGPGILVLLLVMAYPLTQTLTVWPALLCLFGLGLLVSFGLGAWLDQKLGGHTGDTYGAIVEWTEAILLGCLTLPYFQF</sequence>
<dbReference type="EC" id="2.7.8.26" evidence="5 19"/>
<evidence type="ECO:0000256" key="17">
    <source>
        <dbReference type="ARBA" id="ARBA00048623"/>
    </source>
</evidence>
<comment type="function">
    <text evidence="14 19">Joins adenosylcobinamide-GDP and alpha-ribazole to generate adenosylcobalamin (Ado-cobalamin). Also synthesizes adenosylcobalamin 5'-phosphate from adenosylcobinamide-GDP and alpha-ribazole 5'-phosphate.</text>
</comment>
<evidence type="ECO:0000256" key="18">
    <source>
        <dbReference type="ARBA" id="ARBA00049504"/>
    </source>
</evidence>
<evidence type="ECO:0000256" key="19">
    <source>
        <dbReference type="HAMAP-Rule" id="MF_00719"/>
    </source>
</evidence>
<comment type="catalytic activity">
    <reaction evidence="18 19">
        <text>alpha-ribazole 5'-phosphate + adenosylcob(III)inamide-GDP = adenosylcob(III)alamin 5'-phosphate + GMP + H(+)</text>
        <dbReference type="Rhea" id="RHEA:23560"/>
        <dbReference type="ChEBI" id="CHEBI:15378"/>
        <dbReference type="ChEBI" id="CHEBI:57918"/>
        <dbReference type="ChEBI" id="CHEBI:58115"/>
        <dbReference type="ChEBI" id="CHEBI:60487"/>
        <dbReference type="ChEBI" id="CHEBI:60493"/>
        <dbReference type="EC" id="2.7.8.26"/>
    </reaction>
</comment>
<evidence type="ECO:0000256" key="11">
    <source>
        <dbReference type="ARBA" id="ARBA00022842"/>
    </source>
</evidence>
<name>A0AAE4FVH1_9CYAN</name>
<dbReference type="Proteomes" id="UP001268256">
    <property type="component" value="Unassembled WGS sequence"/>
</dbReference>
<keyword evidence="21" id="KW-1185">Reference proteome</keyword>
<comment type="caution">
    <text evidence="20">The sequence shown here is derived from an EMBL/GenBank/DDBJ whole genome shotgun (WGS) entry which is preliminary data.</text>
</comment>
<keyword evidence="13 19" id="KW-0472">Membrane</keyword>
<organism evidence="20 21">
    <name type="scientific">Pseudocalidococcus azoricus BACA0444</name>
    <dbReference type="NCBI Taxonomy" id="2918990"/>
    <lineage>
        <taxon>Bacteria</taxon>
        <taxon>Bacillati</taxon>
        <taxon>Cyanobacteriota</taxon>
        <taxon>Cyanophyceae</taxon>
        <taxon>Acaryochloridales</taxon>
        <taxon>Thermosynechococcaceae</taxon>
        <taxon>Pseudocalidococcus</taxon>
        <taxon>Pseudocalidococcus azoricus</taxon>
    </lineage>
</organism>
<evidence type="ECO:0000256" key="10">
    <source>
        <dbReference type="ARBA" id="ARBA00022692"/>
    </source>
</evidence>
<evidence type="ECO:0000256" key="16">
    <source>
        <dbReference type="ARBA" id="ARBA00032853"/>
    </source>
</evidence>
<feature type="transmembrane region" description="Helical" evidence="19">
    <location>
        <begin position="35"/>
        <end position="53"/>
    </location>
</feature>
<reference evidence="21" key="1">
    <citation type="submission" date="2023-07" db="EMBL/GenBank/DDBJ databases">
        <authorList>
            <person name="Luz R."/>
            <person name="Cordeiro R."/>
            <person name="Fonseca A."/>
            <person name="Goncalves V."/>
        </authorList>
    </citation>
    <scope>NUCLEOTIDE SEQUENCE [LARGE SCALE GENOMIC DNA]</scope>
    <source>
        <strain evidence="21">BACA0444</strain>
    </source>
</reference>
<evidence type="ECO:0000256" key="3">
    <source>
        <dbReference type="ARBA" id="ARBA00004663"/>
    </source>
</evidence>
<evidence type="ECO:0000256" key="7">
    <source>
        <dbReference type="ARBA" id="ARBA00022475"/>
    </source>
</evidence>
<feature type="transmembrane region" description="Helical" evidence="19">
    <location>
        <begin position="176"/>
        <end position="192"/>
    </location>
</feature>
<comment type="pathway">
    <text evidence="3 19">Cofactor biosynthesis; adenosylcobalamin biosynthesis; adenosylcobalamin from cob(II)yrinate a,c-diamide: step 7/7.</text>
</comment>
<feature type="transmembrane region" description="Helical" evidence="19">
    <location>
        <begin position="134"/>
        <end position="155"/>
    </location>
</feature>
<evidence type="ECO:0000256" key="4">
    <source>
        <dbReference type="ARBA" id="ARBA00010561"/>
    </source>
</evidence>
<protein>
    <recommendedName>
        <fullName evidence="6 19">Adenosylcobinamide-GDP ribazoletransferase</fullName>
        <ecNumber evidence="5 19">2.7.8.26</ecNumber>
    </recommendedName>
    <alternativeName>
        <fullName evidence="16 19">Cobalamin synthase</fullName>
    </alternativeName>
    <alternativeName>
        <fullName evidence="15 19">Cobalamin-5'-phosphate synthase</fullName>
    </alternativeName>
</protein>
<comment type="similarity">
    <text evidence="4 19">Belongs to the CobS family.</text>
</comment>
<comment type="catalytic activity">
    <reaction evidence="17 19">
        <text>alpha-ribazole + adenosylcob(III)inamide-GDP = adenosylcob(III)alamin + GMP + H(+)</text>
        <dbReference type="Rhea" id="RHEA:16049"/>
        <dbReference type="ChEBI" id="CHEBI:10329"/>
        <dbReference type="ChEBI" id="CHEBI:15378"/>
        <dbReference type="ChEBI" id="CHEBI:18408"/>
        <dbReference type="ChEBI" id="CHEBI:58115"/>
        <dbReference type="ChEBI" id="CHEBI:60487"/>
        <dbReference type="EC" id="2.7.8.26"/>
    </reaction>
</comment>